<keyword evidence="2 6" id="KW-0479">Metal-binding</keyword>
<evidence type="ECO:0000256" key="2">
    <source>
        <dbReference type="ARBA" id="ARBA00022723"/>
    </source>
</evidence>
<dbReference type="PANTHER" id="PTHR43880">
    <property type="entry name" value="ALCOHOL DEHYDROGENASE"/>
    <property type="match status" value="1"/>
</dbReference>
<dbReference type="Gene3D" id="3.90.180.10">
    <property type="entry name" value="Medium-chain alcohol dehydrogenases, catalytic domain"/>
    <property type="match status" value="2"/>
</dbReference>
<name>A0A520RZI7_9GAMM</name>
<evidence type="ECO:0000256" key="1">
    <source>
        <dbReference type="ARBA" id="ARBA00001947"/>
    </source>
</evidence>
<dbReference type="InterPro" id="IPR002328">
    <property type="entry name" value="ADH_Zn_CS"/>
</dbReference>
<dbReference type="GO" id="GO:0008270">
    <property type="term" value="F:zinc ion binding"/>
    <property type="evidence" value="ECO:0007669"/>
    <property type="project" value="InterPro"/>
</dbReference>
<dbReference type="PANTHER" id="PTHR43880:SF12">
    <property type="entry name" value="ALCOHOL DEHYDROGENASE CLASS-3"/>
    <property type="match status" value="1"/>
</dbReference>
<evidence type="ECO:0000256" key="4">
    <source>
        <dbReference type="ARBA" id="ARBA00023002"/>
    </source>
</evidence>
<evidence type="ECO:0000313" key="10">
    <source>
        <dbReference type="Proteomes" id="UP000316199"/>
    </source>
</evidence>
<dbReference type="Pfam" id="PF08240">
    <property type="entry name" value="ADH_N"/>
    <property type="match status" value="1"/>
</dbReference>
<dbReference type="InterPro" id="IPR036291">
    <property type="entry name" value="NAD(P)-bd_dom_sf"/>
</dbReference>
<dbReference type="PROSITE" id="PS00059">
    <property type="entry name" value="ADH_ZINC"/>
    <property type="match status" value="1"/>
</dbReference>
<feature type="domain" description="Alcohol dehydrogenase-like C-terminal" evidence="7">
    <location>
        <begin position="175"/>
        <end position="311"/>
    </location>
</feature>
<evidence type="ECO:0000259" key="7">
    <source>
        <dbReference type="Pfam" id="PF00107"/>
    </source>
</evidence>
<dbReference type="Gene3D" id="3.40.50.720">
    <property type="entry name" value="NAD(P)-binding Rossmann-like Domain"/>
    <property type="match status" value="1"/>
</dbReference>
<reference evidence="9 10" key="1">
    <citation type="submission" date="2019-02" db="EMBL/GenBank/DDBJ databases">
        <title>Prokaryotic population dynamics and viral predation in marine succession experiment using metagenomics: the confinement effect.</title>
        <authorList>
            <person name="Haro-Moreno J.M."/>
            <person name="Rodriguez-Valera F."/>
            <person name="Lopez-Perez M."/>
        </authorList>
    </citation>
    <scope>NUCLEOTIDE SEQUENCE [LARGE SCALE GENOMIC DNA]</scope>
    <source>
        <strain evidence="9">MED-G157</strain>
    </source>
</reference>
<dbReference type="FunFam" id="3.40.50.720:FF:000003">
    <property type="entry name" value="S-(hydroxymethyl)glutathione dehydrogenase"/>
    <property type="match status" value="1"/>
</dbReference>
<dbReference type="InterPro" id="IPR013154">
    <property type="entry name" value="ADH-like_N"/>
</dbReference>
<dbReference type="GO" id="GO:0051903">
    <property type="term" value="F:S-(hydroxymethyl)glutathione dehydrogenase [NAD(P)+] activity"/>
    <property type="evidence" value="ECO:0007669"/>
    <property type="project" value="TreeGrafter"/>
</dbReference>
<keyword evidence="5" id="KW-0520">NAD</keyword>
<comment type="cofactor">
    <cofactor evidence="1 6">
        <name>Zn(2+)</name>
        <dbReference type="ChEBI" id="CHEBI:29105"/>
    </cofactor>
</comment>
<comment type="caution">
    <text evidence="9">The sequence shown here is derived from an EMBL/GenBank/DDBJ whole genome shotgun (WGS) entry which is preliminary data.</text>
</comment>
<gene>
    <name evidence="9" type="ORF">EVA68_06590</name>
</gene>
<dbReference type="SUPFAM" id="SSF51735">
    <property type="entry name" value="NAD(P)-binding Rossmann-fold domains"/>
    <property type="match status" value="1"/>
</dbReference>
<dbReference type="Pfam" id="PF00107">
    <property type="entry name" value="ADH_zinc_N"/>
    <property type="match status" value="1"/>
</dbReference>
<evidence type="ECO:0000256" key="3">
    <source>
        <dbReference type="ARBA" id="ARBA00022833"/>
    </source>
</evidence>
<evidence type="ECO:0000256" key="6">
    <source>
        <dbReference type="RuleBase" id="RU361277"/>
    </source>
</evidence>
<protein>
    <submittedName>
        <fullName evidence="9">Alcohol dehydrogenase</fullName>
    </submittedName>
</protein>
<evidence type="ECO:0000256" key="5">
    <source>
        <dbReference type="ARBA" id="ARBA00023027"/>
    </source>
</evidence>
<dbReference type="Proteomes" id="UP000316199">
    <property type="component" value="Unassembled WGS sequence"/>
</dbReference>
<organism evidence="9 10">
    <name type="scientific">OM182 bacterium</name>
    <dbReference type="NCBI Taxonomy" id="2510334"/>
    <lineage>
        <taxon>Bacteria</taxon>
        <taxon>Pseudomonadati</taxon>
        <taxon>Pseudomonadota</taxon>
        <taxon>Gammaproteobacteria</taxon>
        <taxon>OMG group</taxon>
        <taxon>OM182 clade</taxon>
    </lineage>
</organism>
<keyword evidence="4" id="KW-0560">Oxidoreductase</keyword>
<sequence length="353" mass="36980">MAIKTRAALIVDYGQPLAVDEIILQDPCESEVLVKLIASGICHSQLHAIHSNTLKTPSLLGHEGTGIVLKTGKNVSHVKEGDHCIVTWVPRDITIDSPALAATKYEFQGKTYHAGVYTWAESALINEQLVVPLSKDVPSVATAIVGCATVTGVGAVMGSAKVKRGESVAIIGVGGVGINIIAGANIAGANPIIAVDLTNEKLAFAKEFGATHTINATNTDPVEAIHQITNGGADFAFDAIGGAITIPQVLASVRSGRVGANRGGTAVIVGIPMESVLLPKEAFPGGEKNLIGSVGGSSQPTIDYPKYIDWFRRGDLPLDKMITTIYSGLDEINEGVRALEKGEIRGRSIMVYE</sequence>
<proteinExistence type="inferred from homology"/>
<dbReference type="EMBL" id="SHAG01000029">
    <property type="protein sequence ID" value="RZO75626.1"/>
    <property type="molecule type" value="Genomic_DNA"/>
</dbReference>
<evidence type="ECO:0000313" key="9">
    <source>
        <dbReference type="EMBL" id="RZO75626.1"/>
    </source>
</evidence>
<feature type="domain" description="Alcohol dehydrogenase-like N-terminal" evidence="8">
    <location>
        <begin position="30"/>
        <end position="134"/>
    </location>
</feature>
<dbReference type="SUPFAM" id="SSF50129">
    <property type="entry name" value="GroES-like"/>
    <property type="match status" value="1"/>
</dbReference>
<dbReference type="AlphaFoldDB" id="A0A520RZI7"/>
<dbReference type="InterPro" id="IPR013149">
    <property type="entry name" value="ADH-like_C"/>
</dbReference>
<keyword evidence="3 6" id="KW-0862">Zinc</keyword>
<accession>A0A520RZI7</accession>
<evidence type="ECO:0000259" key="8">
    <source>
        <dbReference type="Pfam" id="PF08240"/>
    </source>
</evidence>
<dbReference type="GO" id="GO:0005829">
    <property type="term" value="C:cytosol"/>
    <property type="evidence" value="ECO:0007669"/>
    <property type="project" value="TreeGrafter"/>
</dbReference>
<dbReference type="InterPro" id="IPR011032">
    <property type="entry name" value="GroES-like_sf"/>
</dbReference>
<comment type="similarity">
    <text evidence="6">Belongs to the zinc-containing alcohol dehydrogenase family.</text>
</comment>
<dbReference type="GO" id="GO:0046294">
    <property type="term" value="P:formaldehyde catabolic process"/>
    <property type="evidence" value="ECO:0007669"/>
    <property type="project" value="TreeGrafter"/>
</dbReference>